<gene>
    <name evidence="2" type="ORF">CG710_016270</name>
</gene>
<sequence length="171" mass="19541">MSVKINEEEKKEYIEYMLQNNTIEENLKNWKQNQNSEVLSKMLETIAAKSEECAGLILSVKSDSIPTGADNIALFSDFDGGVIHRVIDNEGKSYAMLFTSKEKFKECDDTSGIVMFIDEVFELIVDKEELDGMVMNIYKEDVVFNKFVMRVVIWLIRQASDKGKCTEVAEN</sequence>
<accession>A0A371JBU6</accession>
<reference evidence="2 3" key="1">
    <citation type="journal article" date="2017" name="Genome Announc.">
        <title>Draft Genome Sequence of a Sporulating and Motile Strain of Lachnotalea glycerini Isolated from Water in Quebec City, Canada.</title>
        <authorList>
            <person name="Maheux A.F."/>
            <person name="Boudreau D.K."/>
            <person name="Berube E."/>
            <person name="Boissinot M."/>
            <person name="Raymond F."/>
            <person name="Brodeur S."/>
            <person name="Corbeil J."/>
            <person name="Isabel S."/>
            <person name="Omar R.F."/>
            <person name="Bergeron M.G."/>
        </authorList>
    </citation>
    <scope>NUCLEOTIDE SEQUENCE [LARGE SCALE GENOMIC DNA]</scope>
    <source>
        <strain evidence="2 3">CCRI-19302</strain>
    </source>
</reference>
<evidence type="ECO:0000313" key="2">
    <source>
        <dbReference type="EMBL" id="RDY30136.1"/>
    </source>
</evidence>
<evidence type="ECO:0000313" key="3">
    <source>
        <dbReference type="Proteomes" id="UP000216411"/>
    </source>
</evidence>
<organism evidence="2 3">
    <name type="scientific">Lachnotalea glycerini</name>
    <dbReference type="NCBI Taxonomy" id="1763509"/>
    <lineage>
        <taxon>Bacteria</taxon>
        <taxon>Bacillati</taxon>
        <taxon>Bacillota</taxon>
        <taxon>Clostridia</taxon>
        <taxon>Lachnospirales</taxon>
        <taxon>Lachnospiraceae</taxon>
        <taxon>Lachnotalea</taxon>
    </lineage>
</organism>
<dbReference type="Proteomes" id="UP000216411">
    <property type="component" value="Unassembled WGS sequence"/>
</dbReference>
<name>A0A371JBU6_9FIRM</name>
<protein>
    <submittedName>
        <fullName evidence="2">SseB family protein</fullName>
    </submittedName>
</protein>
<dbReference type="AlphaFoldDB" id="A0A371JBU6"/>
<dbReference type="RefSeq" id="WP_094377475.1">
    <property type="nucleotide sequence ID" value="NZ_NOKA02000047.1"/>
</dbReference>
<dbReference type="EMBL" id="NOKA02000047">
    <property type="protein sequence ID" value="RDY30136.1"/>
    <property type="molecule type" value="Genomic_DNA"/>
</dbReference>
<evidence type="ECO:0000256" key="1">
    <source>
        <dbReference type="SAM" id="Coils"/>
    </source>
</evidence>
<keyword evidence="1" id="KW-0175">Coiled coil</keyword>
<dbReference type="OrthoDB" id="9987986at2"/>
<proteinExistence type="predicted"/>
<keyword evidence="3" id="KW-1185">Reference proteome</keyword>
<feature type="coiled-coil region" evidence="1">
    <location>
        <begin position="6"/>
        <end position="33"/>
    </location>
</feature>
<comment type="caution">
    <text evidence="2">The sequence shown here is derived from an EMBL/GenBank/DDBJ whole genome shotgun (WGS) entry which is preliminary data.</text>
</comment>